<dbReference type="CDD" id="cd08069">
    <property type="entry name" value="MPN_RPN11_CSN5"/>
    <property type="match status" value="1"/>
</dbReference>
<name>A0A504WZ23_LEIDO</name>
<evidence type="ECO:0000259" key="2">
    <source>
        <dbReference type="PROSITE" id="PS50249"/>
    </source>
</evidence>
<feature type="region of interest" description="Disordered" evidence="1">
    <location>
        <begin position="708"/>
        <end position="732"/>
    </location>
</feature>
<dbReference type="SUPFAM" id="SSF102712">
    <property type="entry name" value="JAB1/MPN domain"/>
    <property type="match status" value="1"/>
</dbReference>
<dbReference type="VEuPathDB" id="TriTrypDB:LDHU3_16.1010"/>
<dbReference type="InterPro" id="IPR000555">
    <property type="entry name" value="JAMM/MPN+_dom"/>
</dbReference>
<protein>
    <submittedName>
        <fullName evidence="3">JAB1/Mov34/MPN/PAD-1 ubiquitin protease family protein</fullName>
    </submittedName>
</protein>
<dbReference type="InterPro" id="IPR037518">
    <property type="entry name" value="MPN"/>
</dbReference>
<dbReference type="GO" id="GO:0008237">
    <property type="term" value="F:metallopeptidase activity"/>
    <property type="evidence" value="ECO:0007669"/>
    <property type="project" value="InterPro"/>
</dbReference>
<keyword evidence="3" id="KW-0378">Hydrolase</keyword>
<dbReference type="PROSITE" id="PS50249">
    <property type="entry name" value="MPN"/>
    <property type="match status" value="1"/>
</dbReference>
<organism evidence="3 4">
    <name type="scientific">Leishmania donovani</name>
    <dbReference type="NCBI Taxonomy" id="5661"/>
    <lineage>
        <taxon>Eukaryota</taxon>
        <taxon>Discoba</taxon>
        <taxon>Euglenozoa</taxon>
        <taxon>Kinetoplastea</taxon>
        <taxon>Metakinetoplastina</taxon>
        <taxon>Trypanosomatida</taxon>
        <taxon>Trypanosomatidae</taxon>
        <taxon>Leishmaniinae</taxon>
        <taxon>Leishmania</taxon>
    </lineage>
</organism>
<dbReference type="VEuPathDB" id="TriTrypDB:LdCL_160013700"/>
<dbReference type="Pfam" id="PF01398">
    <property type="entry name" value="JAB"/>
    <property type="match status" value="1"/>
</dbReference>
<dbReference type="Proteomes" id="UP000318821">
    <property type="component" value="Unassembled WGS sequence"/>
</dbReference>
<accession>A0A504WZ23</accession>
<dbReference type="VEuPathDB" id="TriTrypDB:LDHU3_16.1020"/>
<keyword evidence="3" id="KW-0645">Protease</keyword>
<feature type="compositionally biased region" description="Polar residues" evidence="1">
    <location>
        <begin position="1"/>
        <end position="27"/>
    </location>
</feature>
<feature type="compositionally biased region" description="Low complexity" evidence="1">
    <location>
        <begin position="237"/>
        <end position="248"/>
    </location>
</feature>
<feature type="domain" description="MPN" evidence="2">
    <location>
        <begin position="70"/>
        <end position="217"/>
    </location>
</feature>
<sequence>MSTSAASPAQRSPGQSQWSLSTPVSSRPQHKLRSSVPIVSDAYWTPDFAHMETARRQKPWRFDSLFFESVSVSLAATVKMFLHGTRGCPDMSQGRFNWFEVMGLLIGHFSHRELILTDSFSLPVAASEVECSMTEASQIYMANYLEYHRRLGKAEPGCLGWYHTHPGYSCFLSGIDVTTQRDSQQMQDPWVALVIDPVKTLRTGQFSMKAFRTYPEGDFQGQRPRSASHSAVDGAQPAASPASATASTMSDDYGLPPSNRVKEFGMHAHRYYELPVRIVQSARDAPLWELLQRHFWPLSLSLTFPFAPSTRICNCCSAELAKMVSALGARAQDSQAKSLEVPRRAAAAMAVQTPTMRQKWSNDFSPLQARYFDGGSTALKLQRLLEAEGAFIHSALQVRALPSMGGGMGVVLTEKLAAGAILAHFPFRSMITARKARFNLAMTEVALELLEGHVAAASTNNDSEGDNGTAGPCAATDVLRVIPFASRVWSEYEFETRVRSRRLRQLIDAKVEELAEALDSTETIVCYVLLMAALYGRLSKHARLRRSGAGDGAADEEASVLATEACSCEDEAGPAPTLHYTHENAWMRTWIHALPGQYDNLLELVPVPEDSPPCLAQHGTEPACAARAPSVLPGNATAASSPPPLLARVSAYAESSGWLRSYVSLRRFQASVAREQQAIQRRHAKCCAALRCLQRLPRGVEVTAEFEDEGHGAAAPQTGGVASCGSSPSSSQQDCGRRDHGATCTLGQFLWAFNTLMSRGFYFPEETWAVMPFVDYFNYALESNGTMYPQEDDPEDPECFTNLLLAKNGCNGIGSVAPLMAAAAPRKQQRRTALRTARGGKAEVPLANYQTYEFQLVRPTCPPSEQVMLHYGAYSDVELLMWYGFTLRPSLLPAPQLAAAPEGRKKGTIPVLPPSLSDADGSLIHAAHGLRLALSQLASATTRVAYYRRCVAPLRRCDGAEASDGDEAAACKTWLAALHCAYRLPLSPIANAEGKYPEVTPGVTWLDELLSAFAQTPAVAAPCAEAASEDEAAYRIDAWMRRWGSERWPGFAASAFPNITKGCALGVLGLSPVLRAAVHSSFWTPTPERMSLSAEERLLVVRGLAWAELYVNMTAAARADGLTTSSVPASTAAAEFARTMSVDQWTLLRFLALECTDAALEEYVEYVSESER</sequence>
<comment type="caution">
    <text evidence="3">The sequence shown here is derived from an EMBL/GenBank/DDBJ whole genome shotgun (WGS) entry which is preliminary data.</text>
</comment>
<dbReference type="InterPro" id="IPR046341">
    <property type="entry name" value="SET_dom_sf"/>
</dbReference>
<proteinExistence type="predicted"/>
<evidence type="ECO:0000313" key="4">
    <source>
        <dbReference type="Proteomes" id="UP000318821"/>
    </source>
</evidence>
<dbReference type="Gene3D" id="3.90.1410.10">
    <property type="entry name" value="set domain protein methyltransferase, domain 1"/>
    <property type="match status" value="1"/>
</dbReference>
<feature type="region of interest" description="Disordered" evidence="1">
    <location>
        <begin position="1"/>
        <end position="33"/>
    </location>
</feature>
<dbReference type="SMART" id="SM00232">
    <property type="entry name" value="JAB_MPN"/>
    <property type="match status" value="1"/>
</dbReference>
<gene>
    <name evidence="3" type="ORF">CGC20_36645</name>
</gene>
<dbReference type="SUPFAM" id="SSF82199">
    <property type="entry name" value="SET domain"/>
    <property type="match status" value="1"/>
</dbReference>
<dbReference type="GO" id="GO:0006508">
    <property type="term" value="P:proteolysis"/>
    <property type="evidence" value="ECO:0007669"/>
    <property type="project" value="UniProtKB-KW"/>
</dbReference>
<dbReference type="InterPro" id="IPR050242">
    <property type="entry name" value="JAMM_MPN+_peptidase_M67A"/>
</dbReference>
<dbReference type="VEuPathDB" id="TriTrypDB:LdBPK_160850.1"/>
<dbReference type="VEuPathDB" id="TriTrypDB:LdBPK_160840.1"/>
<dbReference type="EMBL" id="RHLD01000028">
    <property type="protein sequence ID" value="TPP40978.1"/>
    <property type="molecule type" value="Genomic_DNA"/>
</dbReference>
<dbReference type="VEuPathDB" id="TriTrypDB:LdCL_160013800"/>
<dbReference type="Gene3D" id="3.40.140.10">
    <property type="entry name" value="Cytidine Deaminase, domain 2"/>
    <property type="match status" value="1"/>
</dbReference>
<reference evidence="4" key="1">
    <citation type="submission" date="2019-02" db="EMBL/GenBank/DDBJ databases">
        <title>FDA dAtabase for Regulatory Grade micrObial Sequences (FDA-ARGOS): Supporting development and validation of Infectious Disease Dx tests.</title>
        <authorList>
            <person name="Duncan R."/>
            <person name="Fisher C."/>
            <person name="Tallon L."/>
            <person name="Sadzewicz L."/>
            <person name="Sengamalay N."/>
            <person name="Ott S."/>
            <person name="Godinez A."/>
            <person name="Nagaraj S."/>
            <person name="Vavikolanu K."/>
            <person name="Vyas G."/>
            <person name="Nadendla S."/>
            <person name="Aluvathingal J."/>
            <person name="Sichtig H."/>
        </authorList>
    </citation>
    <scope>NUCLEOTIDE SEQUENCE [LARGE SCALE GENOMIC DNA]</scope>
    <source>
        <strain evidence="4">FDAARGOS_360</strain>
    </source>
</reference>
<dbReference type="PANTHER" id="PTHR10410">
    <property type="entry name" value="EUKARYOTIC TRANSLATION INITIATION FACTOR 3 -RELATED"/>
    <property type="match status" value="1"/>
</dbReference>
<dbReference type="AlphaFoldDB" id="A0A504WZ23"/>
<dbReference type="FunFam" id="3.40.140.10:FF:000112">
    <property type="entry name" value="Mov34/MPN/PAD-1 metallopeptidase, putative"/>
    <property type="match status" value="1"/>
</dbReference>
<evidence type="ECO:0000313" key="3">
    <source>
        <dbReference type="EMBL" id="TPP40978.1"/>
    </source>
</evidence>
<feature type="region of interest" description="Disordered" evidence="1">
    <location>
        <begin position="218"/>
        <end position="254"/>
    </location>
</feature>
<evidence type="ECO:0000256" key="1">
    <source>
        <dbReference type="SAM" id="MobiDB-lite"/>
    </source>
</evidence>